<dbReference type="Gene3D" id="1.10.287.1490">
    <property type="match status" value="1"/>
</dbReference>
<proteinExistence type="predicted"/>
<sequence>MSQLSHPTDSFLRPSFASSPHPGPMSSSGPPPPSSTSNTAASAPSSGSDAAPRFLPPVVDLVPPGADHSSLRSTLEIISTTLERTEAYDAPDHAALQQANRASRSWVQALEAKLQGAADAASPFVQFYQQRGHQGLARPDRQVGVAGGHTPVFGLRAIPQQAQRTHQLEAGLAQAQAEREASETALGRSQEDNHALESSQQALKASTQQLRRQIDTLERRVSDLRDEKDRQGTKLRVQLTCVEADSDQLRDQVDRLTSQSATAANELRVDFGDRGRIATELRSSRNTLAFLIASVVTVTATREDSGSATRTQMATRDAGDRPAIAIPLFVPLDARLIDCFGSPRPKLGR</sequence>
<protein>
    <submittedName>
        <fullName evidence="2">Unnamed protein product</fullName>
    </submittedName>
</protein>
<evidence type="ECO:0000313" key="2">
    <source>
        <dbReference type="EMBL" id="GMF54518.1"/>
    </source>
</evidence>
<organism evidence="2 3">
    <name type="scientific">Phytophthora fragariaefolia</name>
    <dbReference type="NCBI Taxonomy" id="1490495"/>
    <lineage>
        <taxon>Eukaryota</taxon>
        <taxon>Sar</taxon>
        <taxon>Stramenopiles</taxon>
        <taxon>Oomycota</taxon>
        <taxon>Peronosporomycetes</taxon>
        <taxon>Peronosporales</taxon>
        <taxon>Peronosporaceae</taxon>
        <taxon>Phytophthora</taxon>
    </lineage>
</organism>
<dbReference type="Proteomes" id="UP001165121">
    <property type="component" value="Unassembled WGS sequence"/>
</dbReference>
<evidence type="ECO:0000256" key="1">
    <source>
        <dbReference type="SAM" id="MobiDB-lite"/>
    </source>
</evidence>
<gene>
    <name evidence="2" type="ORF">Pfra01_002277000</name>
</gene>
<feature type="compositionally biased region" description="Low complexity" evidence="1">
    <location>
        <begin position="17"/>
        <end position="28"/>
    </location>
</feature>
<feature type="region of interest" description="Disordered" evidence="1">
    <location>
        <begin position="171"/>
        <end position="204"/>
    </location>
</feature>
<reference evidence="2" key="1">
    <citation type="submission" date="2023-04" db="EMBL/GenBank/DDBJ databases">
        <title>Phytophthora fragariaefolia NBRC 109709.</title>
        <authorList>
            <person name="Ichikawa N."/>
            <person name="Sato H."/>
            <person name="Tonouchi N."/>
        </authorList>
    </citation>
    <scope>NUCLEOTIDE SEQUENCE</scope>
    <source>
        <strain evidence="2">NBRC 109709</strain>
    </source>
</reference>
<dbReference type="EMBL" id="BSXT01003521">
    <property type="protein sequence ID" value="GMF54518.1"/>
    <property type="molecule type" value="Genomic_DNA"/>
</dbReference>
<feature type="compositionally biased region" description="Low complexity" evidence="1">
    <location>
        <begin position="35"/>
        <end position="52"/>
    </location>
</feature>
<dbReference type="AlphaFoldDB" id="A0A9W6Y7J5"/>
<name>A0A9W6Y7J5_9STRA</name>
<dbReference type="OrthoDB" id="129404at2759"/>
<evidence type="ECO:0000313" key="3">
    <source>
        <dbReference type="Proteomes" id="UP001165121"/>
    </source>
</evidence>
<keyword evidence="3" id="KW-1185">Reference proteome</keyword>
<comment type="caution">
    <text evidence="2">The sequence shown here is derived from an EMBL/GenBank/DDBJ whole genome shotgun (WGS) entry which is preliminary data.</text>
</comment>
<feature type="region of interest" description="Disordered" evidence="1">
    <location>
        <begin position="1"/>
        <end position="69"/>
    </location>
</feature>
<accession>A0A9W6Y7J5</accession>